<feature type="region of interest" description="Disordered" evidence="2">
    <location>
        <begin position="1"/>
        <end position="46"/>
    </location>
</feature>
<feature type="region of interest" description="Disordered" evidence="2">
    <location>
        <begin position="1114"/>
        <end position="1134"/>
    </location>
</feature>
<reference evidence="3 4" key="1">
    <citation type="submission" date="2018-09" db="EMBL/GenBank/DDBJ databases">
        <title>whole genome sequence of T. equiperdum IVM-t1 strain.</title>
        <authorList>
            <person name="Suganuma K."/>
        </authorList>
    </citation>
    <scope>NUCLEOTIDE SEQUENCE [LARGE SCALE GENOMIC DNA]</scope>
    <source>
        <strain evidence="3 4">IVM-t1</strain>
    </source>
</reference>
<evidence type="ECO:0000256" key="2">
    <source>
        <dbReference type="SAM" id="MobiDB-lite"/>
    </source>
</evidence>
<evidence type="ECO:0000313" key="3">
    <source>
        <dbReference type="EMBL" id="RHW67270.1"/>
    </source>
</evidence>
<feature type="compositionally biased region" description="Polar residues" evidence="2">
    <location>
        <begin position="836"/>
        <end position="845"/>
    </location>
</feature>
<comment type="caution">
    <text evidence="3">The sequence shown here is derived from an EMBL/GenBank/DDBJ whole genome shotgun (WGS) entry which is preliminary data.</text>
</comment>
<feature type="region of interest" description="Disordered" evidence="2">
    <location>
        <begin position="581"/>
        <end position="616"/>
    </location>
</feature>
<dbReference type="Proteomes" id="UP000266743">
    <property type="component" value="Unassembled WGS sequence"/>
</dbReference>
<dbReference type="EMBL" id="QSBY01000015">
    <property type="protein sequence ID" value="RHW67270.1"/>
    <property type="molecule type" value="Genomic_DNA"/>
</dbReference>
<organism evidence="3 4">
    <name type="scientific">Trypanosoma brucei equiperdum</name>
    <dbReference type="NCBI Taxonomy" id="630700"/>
    <lineage>
        <taxon>Eukaryota</taxon>
        <taxon>Discoba</taxon>
        <taxon>Euglenozoa</taxon>
        <taxon>Kinetoplastea</taxon>
        <taxon>Metakinetoplastina</taxon>
        <taxon>Trypanosomatida</taxon>
        <taxon>Trypanosomatidae</taxon>
        <taxon>Trypanosoma</taxon>
    </lineage>
</organism>
<feature type="compositionally biased region" description="Polar residues" evidence="2">
    <location>
        <begin position="24"/>
        <end position="46"/>
    </location>
</feature>
<name>A0A3L6KYC8_9TRYP</name>
<feature type="region of interest" description="Disordered" evidence="2">
    <location>
        <begin position="787"/>
        <end position="868"/>
    </location>
</feature>
<evidence type="ECO:0000313" key="4">
    <source>
        <dbReference type="Proteomes" id="UP000266743"/>
    </source>
</evidence>
<proteinExistence type="predicted"/>
<protein>
    <submittedName>
        <fullName evidence="3">Uncharacterized protein</fullName>
    </submittedName>
</protein>
<keyword evidence="1" id="KW-0175">Coiled coil</keyword>
<sequence>MNQSPLFEHDKTSADTTGRHSGFSLLSPSPAHPQQQPTELKESTGSQLVLPSLEDPKHRLSSRQCRLLASANATDLASAEAERKRRTQLTQKVAANLMKSALNQQPDLFPAFVGDREDQGPAMLRGSDVVSKPTKKLLMVPCLGLAAGVNAMGGCSVKYATSSTESKRIIERERAANETLFSMWESRNAIREEFAEIATMEENLRTPLWNNFRRALMEEEAIMMREVERMQSDVAEERKKYETSHATQAPLSVGGVRCPKYAPWGYTVSGRGVAFPLRLYERLFNRVITGMHRHLLILLKGKVSEDVYGISMSLSSSPSTSRSLGAMLRSQIKLSAACASPRRVQRDEEVEDASESHPPAASIPNDLCFGPVLTAETSLSVALLWRILDQAKSLSPGISWALQLYTKYILPHVYENFALREEHLPWSGALGEQVDQLSALPLNLLRYRSMETSATQAKGDVRYMEEAMKRWAWRTWRQSMLEKRRRELGAAVLDKIFKRLHNAKQLQKCFSQWRIVTKEGCFTTGLEDVNQKYNTFVVEAKHAARDMQLFPCLEEKAVGPSPAVVDQSKFVALKLAETATHTRPKAKADSGGKSEGVESEAEKGEGDKAVDGEQAGWKQSLENMQTPTRVWEQTATPSGFLSISINNSATPMKWLEGSCSAGTAARNQVSAIFDTMLRKLYDMEKISGHLREGIAVQNRIIQKLERENESLKEKVYSLEESLRESEEMRLNYCNIVQERELDIRELERRNTQLKSRLRCQEQRPWQRTVLRVIGDICGASTALSELVDDSRGSRQKQASRKVCTSPVPALPSSGNSVVTNASSKTTSCGDRVGSAGQRQRGQSPTGEVEEDDYRKGMSRLSSGPPGAEAERLYGKLAPIVLSSTRFMPDSQTILRDWANNCLDDLESLDDLKGGALSTRFYSFSQEARSGVLLSRLLFYLALPRYQNKTATDANNLGQHGGNEGRNFPEQRRRLLMHERVQLETPFPTYSDCFGDLLSMKSVNRMSALLHFARELLASGGQPGDAMVQKRMDHIYDLTLKAVGMTPPPPVDRVDLHEIIDPHALARGDTSATITLVALLYVRFSHPFNHKAKQSAMIERDAMMYLLSKGTYTQSTDSTKSDSPVPLSDSQADDQLPLEDEGKHLARKFLAQLEEDERSPWQLFLKHCQPLINTMAHPYILRGNFWPSTAFDSPDLAYMLGTLGLALQRSLQEHRWHIILSCLVPVRTYSGMSRGIYTGGRSSVAALQAGLYRVGDWVFPDELPCIRAMFRDREAAIRAAVGTGVLKCVGEWTEDEWNTEGFFTTKNKGSLLKSFETCGSDLMQLFLQRAKLSHTCAMPAIDLGSWRLLLMDVGLVSPDDPETSLLDLEQVTNIFCMVMSSLVDVDTRLEEPNPADAGYSTMPLSYFSDEMFFPEFVAALVLLIHEMYPSVYRGGGGEGENESEPTITWLGDALRDFHFRQVVPHQVGETMIRPSSIMKAIRANARAHEVLVRHNKVLQVLHTTYSRDICGLVGIEKDQVVQMLRDAALTSSEISQSVITDLFKACCVSKKVDEALLEERRRENDSRPRDVPVVRRRGNVSILDPTLEGASATKVKEFFLLLYDGFLEFLCVLCHFNQPNPLIPFEQRLEKFLMKGVFRPLAHRSEGLAMVMSQHLPQSKHDGPTHNWGE</sequence>
<evidence type="ECO:0000256" key="1">
    <source>
        <dbReference type="SAM" id="Coils"/>
    </source>
</evidence>
<feature type="coiled-coil region" evidence="1">
    <location>
        <begin position="694"/>
        <end position="763"/>
    </location>
</feature>
<feature type="compositionally biased region" description="Polar residues" evidence="2">
    <location>
        <begin position="812"/>
        <end position="828"/>
    </location>
</feature>
<gene>
    <name evidence="3" type="ORF">DPX39_000035100</name>
</gene>
<accession>A0A3L6KYC8</accession>
<feature type="compositionally biased region" description="Basic and acidic residues" evidence="2">
    <location>
        <begin position="586"/>
        <end position="611"/>
    </location>
</feature>